<feature type="transmembrane region" description="Helical" evidence="7">
    <location>
        <begin position="108"/>
        <end position="129"/>
    </location>
</feature>
<evidence type="ECO:0000256" key="3">
    <source>
        <dbReference type="ARBA" id="ARBA00022475"/>
    </source>
</evidence>
<dbReference type="InterPro" id="IPR051393">
    <property type="entry name" value="ABC_transporter_permease"/>
</dbReference>
<keyword evidence="6 7" id="KW-0472">Membrane</keyword>
<comment type="similarity">
    <text evidence="7">Belongs to the binding-protein-dependent transport system permease family.</text>
</comment>
<sequence length="296" mass="32845">MTGNRSVLSGWRAYLYVLPILVLSGLFLYYCIGFTVYTSFHSWNGIDTDMKYIGFDNYIKLFDDKSYHIALRNNLIFFVCTVGVQAALGLMLAVLLRAKLKGHAIFRSVYFIPTIMAPIIIAAIFRIIMDTNFGSLNEGLRAMGLDFLAVSWLGDPKYALMSIIIVNIFEWMGFSMTLYYSALLAIPDEIYESAKIDGSGFWRTLFKITVPLVGGTTSTLVILGIVGSLKTFDIVSLLTGGGPGRSTEFLTTYVYKKAIEEFNGGMSAAAGVTILIIALVLAVLQIQYTNRQQRDL</sequence>
<dbReference type="PANTHER" id="PTHR30193">
    <property type="entry name" value="ABC TRANSPORTER PERMEASE PROTEIN"/>
    <property type="match status" value="1"/>
</dbReference>
<evidence type="ECO:0000313" key="9">
    <source>
        <dbReference type="EMBL" id="MBB3150692.1"/>
    </source>
</evidence>
<feature type="transmembrane region" description="Helical" evidence="7">
    <location>
        <begin position="13"/>
        <end position="37"/>
    </location>
</feature>
<comment type="subcellular location">
    <subcellularLocation>
        <location evidence="1 7">Cell membrane</location>
        <topology evidence="1 7">Multi-pass membrane protein</topology>
    </subcellularLocation>
</comment>
<accession>A0A7W5C3R7</accession>
<dbReference type="SUPFAM" id="SSF161098">
    <property type="entry name" value="MetI-like"/>
    <property type="match status" value="1"/>
</dbReference>
<evidence type="ECO:0000256" key="5">
    <source>
        <dbReference type="ARBA" id="ARBA00022989"/>
    </source>
</evidence>
<gene>
    <name evidence="9" type="ORF">FHS16_000726</name>
</gene>
<keyword evidence="4 7" id="KW-0812">Transmembrane</keyword>
<dbReference type="Proteomes" id="UP000518605">
    <property type="component" value="Unassembled WGS sequence"/>
</dbReference>
<keyword evidence="3" id="KW-1003">Cell membrane</keyword>
<proteinExistence type="inferred from homology"/>
<dbReference type="InterPro" id="IPR035906">
    <property type="entry name" value="MetI-like_sf"/>
</dbReference>
<feature type="transmembrane region" description="Helical" evidence="7">
    <location>
        <begin position="205"/>
        <end position="229"/>
    </location>
</feature>
<dbReference type="InterPro" id="IPR000515">
    <property type="entry name" value="MetI-like"/>
</dbReference>
<evidence type="ECO:0000256" key="2">
    <source>
        <dbReference type="ARBA" id="ARBA00022448"/>
    </source>
</evidence>
<dbReference type="Pfam" id="PF00528">
    <property type="entry name" value="BPD_transp_1"/>
    <property type="match status" value="1"/>
</dbReference>
<dbReference type="AlphaFoldDB" id="A0A7W5C3R7"/>
<feature type="domain" description="ABC transmembrane type-1" evidence="8">
    <location>
        <begin position="71"/>
        <end position="285"/>
    </location>
</feature>
<keyword evidence="2 7" id="KW-0813">Transport</keyword>
<dbReference type="RefSeq" id="WP_183558945.1">
    <property type="nucleotide sequence ID" value="NZ_CBCSLB010000004.1"/>
</dbReference>
<comment type="caution">
    <text evidence="9">The sequence shown here is derived from an EMBL/GenBank/DDBJ whole genome shotgun (WGS) entry which is preliminary data.</text>
</comment>
<evidence type="ECO:0000256" key="4">
    <source>
        <dbReference type="ARBA" id="ARBA00022692"/>
    </source>
</evidence>
<dbReference type="PROSITE" id="PS50928">
    <property type="entry name" value="ABC_TM1"/>
    <property type="match status" value="1"/>
</dbReference>
<dbReference type="GO" id="GO:0055085">
    <property type="term" value="P:transmembrane transport"/>
    <property type="evidence" value="ECO:0007669"/>
    <property type="project" value="InterPro"/>
</dbReference>
<evidence type="ECO:0000256" key="7">
    <source>
        <dbReference type="RuleBase" id="RU363032"/>
    </source>
</evidence>
<feature type="transmembrane region" description="Helical" evidence="7">
    <location>
        <begin position="158"/>
        <end position="184"/>
    </location>
</feature>
<name>A0A7W5C3R7_9BACL</name>
<dbReference type="CDD" id="cd06261">
    <property type="entry name" value="TM_PBP2"/>
    <property type="match status" value="1"/>
</dbReference>
<evidence type="ECO:0000259" key="8">
    <source>
        <dbReference type="PROSITE" id="PS50928"/>
    </source>
</evidence>
<keyword evidence="5 7" id="KW-1133">Transmembrane helix</keyword>
<protein>
    <submittedName>
        <fullName evidence="9">Raffinose/stachyose/melibiose transport system permease protein</fullName>
    </submittedName>
</protein>
<evidence type="ECO:0000313" key="10">
    <source>
        <dbReference type="Proteomes" id="UP000518605"/>
    </source>
</evidence>
<keyword evidence="10" id="KW-1185">Reference proteome</keyword>
<feature type="transmembrane region" description="Helical" evidence="7">
    <location>
        <begin position="265"/>
        <end position="284"/>
    </location>
</feature>
<feature type="transmembrane region" description="Helical" evidence="7">
    <location>
        <begin position="75"/>
        <end position="96"/>
    </location>
</feature>
<dbReference type="Gene3D" id="1.10.3720.10">
    <property type="entry name" value="MetI-like"/>
    <property type="match status" value="1"/>
</dbReference>
<organism evidence="9 10">
    <name type="scientific">Paenibacillus endophyticus</name>
    <dbReference type="NCBI Taxonomy" id="1294268"/>
    <lineage>
        <taxon>Bacteria</taxon>
        <taxon>Bacillati</taxon>
        <taxon>Bacillota</taxon>
        <taxon>Bacilli</taxon>
        <taxon>Bacillales</taxon>
        <taxon>Paenibacillaceae</taxon>
        <taxon>Paenibacillus</taxon>
    </lineage>
</organism>
<reference evidence="9 10" key="1">
    <citation type="submission" date="2020-08" db="EMBL/GenBank/DDBJ databases">
        <title>Genomic Encyclopedia of Type Strains, Phase III (KMG-III): the genomes of soil and plant-associated and newly described type strains.</title>
        <authorList>
            <person name="Whitman W."/>
        </authorList>
    </citation>
    <scope>NUCLEOTIDE SEQUENCE [LARGE SCALE GENOMIC DNA]</scope>
    <source>
        <strain evidence="9 10">CECT 8234</strain>
    </source>
</reference>
<dbReference type="EMBL" id="JACHXW010000002">
    <property type="protein sequence ID" value="MBB3150692.1"/>
    <property type="molecule type" value="Genomic_DNA"/>
</dbReference>
<evidence type="ECO:0000256" key="6">
    <source>
        <dbReference type="ARBA" id="ARBA00023136"/>
    </source>
</evidence>
<evidence type="ECO:0000256" key="1">
    <source>
        <dbReference type="ARBA" id="ARBA00004651"/>
    </source>
</evidence>
<dbReference type="PANTHER" id="PTHR30193:SF37">
    <property type="entry name" value="INNER MEMBRANE ABC TRANSPORTER PERMEASE PROTEIN YCJO"/>
    <property type="match status" value="1"/>
</dbReference>
<dbReference type="GO" id="GO:0005886">
    <property type="term" value="C:plasma membrane"/>
    <property type="evidence" value="ECO:0007669"/>
    <property type="project" value="UniProtKB-SubCell"/>
</dbReference>